<dbReference type="InterPro" id="IPR010071">
    <property type="entry name" value="AA_adenyl_dom"/>
</dbReference>
<dbReference type="InterPro" id="IPR045851">
    <property type="entry name" value="AMP-bd_C_sf"/>
</dbReference>
<dbReference type="InterPro" id="IPR001242">
    <property type="entry name" value="Condensation_dom"/>
</dbReference>
<dbReference type="Gene3D" id="3.30.559.30">
    <property type="entry name" value="Nonribosomal peptide synthetase, condensation domain"/>
    <property type="match status" value="1"/>
</dbReference>
<accession>A0ABX2P167</accession>
<dbReference type="Gene3D" id="3.30.300.30">
    <property type="match status" value="1"/>
</dbReference>
<dbReference type="Gene3D" id="3.30.559.10">
    <property type="entry name" value="Chloramphenicol acetyltransferase-like domain"/>
    <property type="match status" value="1"/>
</dbReference>
<proteinExistence type="predicted"/>
<dbReference type="NCBIfam" id="TIGR01733">
    <property type="entry name" value="AA-adenyl-dom"/>
    <property type="match status" value="1"/>
</dbReference>
<dbReference type="InterPro" id="IPR000873">
    <property type="entry name" value="AMP-dep_synth/lig_dom"/>
</dbReference>
<dbReference type="Gene3D" id="3.40.50.1820">
    <property type="entry name" value="alpha/beta hydrolase"/>
    <property type="match status" value="1"/>
</dbReference>
<dbReference type="PROSITE" id="PS00012">
    <property type="entry name" value="PHOSPHOPANTETHEINE"/>
    <property type="match status" value="1"/>
</dbReference>
<dbReference type="PANTHER" id="PTHR45527">
    <property type="entry name" value="NONRIBOSOMAL PEPTIDE SYNTHETASE"/>
    <property type="match status" value="1"/>
</dbReference>
<dbReference type="InterPro" id="IPR042099">
    <property type="entry name" value="ANL_N_sf"/>
</dbReference>
<dbReference type="SUPFAM" id="SSF56801">
    <property type="entry name" value="Acetyl-CoA synthetase-like"/>
    <property type="match status" value="1"/>
</dbReference>
<keyword evidence="3" id="KW-0597">Phosphoprotein</keyword>
<dbReference type="InterPro" id="IPR020806">
    <property type="entry name" value="PKS_PP-bd"/>
</dbReference>
<dbReference type="InterPro" id="IPR020802">
    <property type="entry name" value="TesA-like"/>
</dbReference>
<dbReference type="Pfam" id="PF13193">
    <property type="entry name" value="AMP-binding_C"/>
    <property type="match status" value="1"/>
</dbReference>
<evidence type="ECO:0000259" key="4">
    <source>
        <dbReference type="PROSITE" id="PS50075"/>
    </source>
</evidence>
<evidence type="ECO:0000256" key="2">
    <source>
        <dbReference type="ARBA" id="ARBA00022450"/>
    </source>
</evidence>
<dbReference type="SMART" id="SM00824">
    <property type="entry name" value="PKS_TE"/>
    <property type="match status" value="1"/>
</dbReference>
<dbReference type="InterPro" id="IPR023213">
    <property type="entry name" value="CAT-like_dom_sf"/>
</dbReference>
<comment type="caution">
    <text evidence="5">The sequence shown here is derived from an EMBL/GenBank/DDBJ whole genome shotgun (WGS) entry which is preliminary data.</text>
</comment>
<dbReference type="InterPro" id="IPR001031">
    <property type="entry name" value="Thioesterase"/>
</dbReference>
<feature type="domain" description="Carrier" evidence="4">
    <location>
        <begin position="986"/>
        <end position="1060"/>
    </location>
</feature>
<evidence type="ECO:0000313" key="6">
    <source>
        <dbReference type="Proteomes" id="UP001516351"/>
    </source>
</evidence>
<dbReference type="InterPro" id="IPR009081">
    <property type="entry name" value="PP-bd_ACP"/>
</dbReference>
<dbReference type="SUPFAM" id="SSF53474">
    <property type="entry name" value="alpha/beta-Hydrolases"/>
    <property type="match status" value="1"/>
</dbReference>
<reference evidence="5 6" key="1">
    <citation type="submission" date="2020-06" db="EMBL/GenBank/DDBJ databases">
        <title>Synonyms of Asaia species.</title>
        <authorList>
            <person name="Sombolestani A."/>
        </authorList>
    </citation>
    <scope>NUCLEOTIDE SEQUENCE [LARGE SCALE GENOMIC DNA]</scope>
    <source>
        <strain evidence="5 6">LMG 27047</strain>
    </source>
</reference>
<sequence length="1359" mass="147565">MPHHITGAASEYSLQENRAVTLPLTTAQRGLWMTQFLAPKGSSLNIAEAIHLHGIVDESLFRKALASVQAEAETLRTAIIRTDDGPVYAIRPPSTPDCPVLDCRDEADPSLVARKWMRERIQAPLDLERDPLWQNALLRVTSTHWIWFHCCHHAVLDGFSGGMIVARVSALYTALTEGRDAPAPGFLPLATLHEQEEAYRASPRFKIDKAYWRETLQDAPEPVSLSLRPHRVTTGDFGGAITRATTLCEARAEALRALGRTHESSLPQTLTALLVSYLHRLTGQSDLVVGMPVSARANRILRQTPGMVANAVALRFTMSPETSFAELIVKSRRAMRSALRHQQYRYEDMRRDLGMFSNTTQISRIGINIEPFDYNLSFGPAHSRNENLSNGAMEDLTLFVFDRCDGGGLCIQCDANPALYTEDELDAHLARILTLTDQLLASPETPLRSIPLLTKEARQAQGARNAATKRSWPDISLSSLITAGIGTGPDKVVQDHRGALTRDDFQRHQHQLTTQLRAAGARPGTLVALALPRDRRMLLCVAAVAATGAAWLPIDVDAPQPRARLILEDACPTLVILPDADHIAWACGHEAWQMDAATLVLRPLAPAAPRTGTAPLSASRLPENTAYVTYTSGTTGRPKGVIIPRKALLNFLHSIRDILDFSERETLLAVTAWTFDIAVLEMLLPLVSGGRCVIATPEDVRDPGRLCALIRQHDVTVLQATPTLWQTLLGTAESSSLRGLLLLSGGEAMPAHMARQMGHLGRAVYNLYGPTETTIWSTASRLTAYEPDSPPAGLPLANTRLYVVDPFGQTLPDGVVGELVIAGDGVASGYLNRPELTESRFTPDPEGIDGALAYRTGDRAAIDSAGVLSICGRADCQIKIRGMRIEPGEIESTLLSLPEILQAAVMIEEAATRDQPLLAAYLVPATEGFRLDAAQIRRTLLGLLPPQMIPVRIVCVDALPRLTSGKLDRAALRAMKEETIATDAVYASTPAEKMLAALWSDLLGVEKIDIHASFFDLGGDSIMVVQMISLLSEQGYALPVGQIFAAPTIALLAPLFEGGPITCDPLATRLAIRPHGNEAPLFCVHPVIGMSWSFNTLAPLLPDTRPVYGLQDAGLLLGANPPRTLNELTANYVQEIRAIQPHGPYHLLGWSMGGVIAHEIAAAFRREGQDVALLAMLDSYPTLTEPGCSPSGASEGLLDDPDSPQAIRAALGFLKMPLDNETPLPQTLEALADLFLATLDTTLLPDLPTQDLGDLMGLAEKLRLVTRRNIEMLITHRPTHGETDILFLRAADKGDMTGQISVTDDPRSWANHSSGRITIHDLPCRHGDMLLPGHVEMVARLIRSHPAFGQPVCADLSAA</sequence>
<dbReference type="InterPro" id="IPR020845">
    <property type="entry name" value="AMP-binding_CS"/>
</dbReference>
<keyword evidence="6" id="KW-1185">Reference proteome</keyword>
<comment type="cofactor">
    <cofactor evidence="1">
        <name>pantetheine 4'-phosphate</name>
        <dbReference type="ChEBI" id="CHEBI:47942"/>
    </cofactor>
</comment>
<dbReference type="SUPFAM" id="SSF52777">
    <property type="entry name" value="CoA-dependent acyltransferases"/>
    <property type="match status" value="2"/>
</dbReference>
<keyword evidence="2" id="KW-0596">Phosphopantetheine</keyword>
<dbReference type="Pfam" id="PF00550">
    <property type="entry name" value="PP-binding"/>
    <property type="match status" value="1"/>
</dbReference>
<dbReference type="PROSITE" id="PS00455">
    <property type="entry name" value="AMP_BINDING"/>
    <property type="match status" value="1"/>
</dbReference>
<dbReference type="RefSeq" id="WP_267310945.1">
    <property type="nucleotide sequence ID" value="NZ_JABXXV010000001.1"/>
</dbReference>
<dbReference type="Proteomes" id="UP001516351">
    <property type="component" value="Unassembled WGS sequence"/>
</dbReference>
<dbReference type="SMART" id="SM00823">
    <property type="entry name" value="PKS_PP"/>
    <property type="match status" value="1"/>
</dbReference>
<dbReference type="InterPro" id="IPR025110">
    <property type="entry name" value="AMP-bd_C"/>
</dbReference>
<gene>
    <name evidence="5" type="ORF">HW542_00530</name>
</gene>
<dbReference type="InterPro" id="IPR006162">
    <property type="entry name" value="Ppantetheine_attach_site"/>
</dbReference>
<evidence type="ECO:0000313" key="5">
    <source>
        <dbReference type="EMBL" id="NVN45289.1"/>
    </source>
</evidence>
<dbReference type="PROSITE" id="PS50075">
    <property type="entry name" value="CARRIER"/>
    <property type="match status" value="1"/>
</dbReference>
<dbReference type="InterPro" id="IPR036736">
    <property type="entry name" value="ACP-like_sf"/>
</dbReference>
<organism evidence="5 6">
    <name type="scientific">Asaia spathodeae</name>
    <dbReference type="NCBI Taxonomy" id="657016"/>
    <lineage>
        <taxon>Bacteria</taxon>
        <taxon>Pseudomonadati</taxon>
        <taxon>Pseudomonadota</taxon>
        <taxon>Alphaproteobacteria</taxon>
        <taxon>Acetobacterales</taxon>
        <taxon>Acetobacteraceae</taxon>
        <taxon>Asaia</taxon>
    </lineage>
</organism>
<dbReference type="EMBL" id="JABXXV010000001">
    <property type="protein sequence ID" value="NVN45289.1"/>
    <property type="molecule type" value="Genomic_DNA"/>
</dbReference>
<dbReference type="InterPro" id="IPR029058">
    <property type="entry name" value="AB_hydrolase_fold"/>
</dbReference>
<dbReference type="SUPFAM" id="SSF47336">
    <property type="entry name" value="ACP-like"/>
    <property type="match status" value="1"/>
</dbReference>
<protein>
    <submittedName>
        <fullName evidence="5">Amino acid adenylation domain-containing protein</fullName>
    </submittedName>
</protein>
<dbReference type="Pfam" id="PF00975">
    <property type="entry name" value="Thioesterase"/>
    <property type="match status" value="1"/>
</dbReference>
<dbReference type="PANTHER" id="PTHR45527:SF1">
    <property type="entry name" value="FATTY ACID SYNTHASE"/>
    <property type="match status" value="1"/>
</dbReference>
<dbReference type="Gene3D" id="3.40.50.12780">
    <property type="entry name" value="N-terminal domain of ligase-like"/>
    <property type="match status" value="1"/>
</dbReference>
<evidence type="ECO:0000256" key="3">
    <source>
        <dbReference type="ARBA" id="ARBA00022553"/>
    </source>
</evidence>
<name>A0ABX2P167_9PROT</name>
<dbReference type="Pfam" id="PF00668">
    <property type="entry name" value="Condensation"/>
    <property type="match status" value="1"/>
</dbReference>
<dbReference type="Pfam" id="PF00501">
    <property type="entry name" value="AMP-binding"/>
    <property type="match status" value="1"/>
</dbReference>
<evidence type="ECO:0000256" key="1">
    <source>
        <dbReference type="ARBA" id="ARBA00001957"/>
    </source>
</evidence>